<keyword evidence="4 6" id="KW-0807">Transducer</keyword>
<feature type="domain" description="Methyl-accepting transducer" evidence="9">
    <location>
        <begin position="294"/>
        <end position="544"/>
    </location>
</feature>
<dbReference type="Gene3D" id="6.10.340.10">
    <property type="match status" value="1"/>
</dbReference>
<dbReference type="Gene3D" id="1.10.287.950">
    <property type="entry name" value="Methyl-accepting chemotaxis protein"/>
    <property type="match status" value="1"/>
</dbReference>
<comment type="subcellular location">
    <subcellularLocation>
        <location evidence="1">Cell membrane</location>
    </subcellularLocation>
</comment>
<evidence type="ECO:0000256" key="4">
    <source>
        <dbReference type="ARBA" id="ARBA00023224"/>
    </source>
</evidence>
<gene>
    <name evidence="11" type="ORF">SAMN02982927_00210</name>
</gene>
<organism evidence="11 12">
    <name type="scientific">Sporolactobacillus nakayamae</name>
    <dbReference type="NCBI Taxonomy" id="269670"/>
    <lineage>
        <taxon>Bacteria</taxon>
        <taxon>Bacillati</taxon>
        <taxon>Bacillota</taxon>
        <taxon>Bacilli</taxon>
        <taxon>Bacillales</taxon>
        <taxon>Sporolactobacillaceae</taxon>
        <taxon>Sporolactobacillus</taxon>
    </lineage>
</organism>
<dbReference type="OrthoDB" id="9804712at2"/>
<dbReference type="Proteomes" id="UP000198752">
    <property type="component" value="Unassembled WGS sequence"/>
</dbReference>
<comment type="similarity">
    <text evidence="5">Belongs to the methyl-accepting chemotaxis (MCP) protein family.</text>
</comment>
<evidence type="ECO:0000259" key="10">
    <source>
        <dbReference type="PROSITE" id="PS50885"/>
    </source>
</evidence>
<dbReference type="GO" id="GO:0006935">
    <property type="term" value="P:chemotaxis"/>
    <property type="evidence" value="ECO:0007669"/>
    <property type="project" value="InterPro"/>
</dbReference>
<accession>A0A1I2N2J2</accession>
<keyword evidence="7" id="KW-0175">Coiled coil</keyword>
<dbReference type="GO" id="GO:0005886">
    <property type="term" value="C:plasma membrane"/>
    <property type="evidence" value="ECO:0007669"/>
    <property type="project" value="UniProtKB-SubCell"/>
</dbReference>
<keyword evidence="3 8" id="KW-0472">Membrane</keyword>
<feature type="transmembrane region" description="Helical" evidence="8">
    <location>
        <begin position="29"/>
        <end position="50"/>
    </location>
</feature>
<feature type="coiled-coil region" evidence="7">
    <location>
        <begin position="491"/>
        <end position="518"/>
    </location>
</feature>
<dbReference type="PANTHER" id="PTHR32089">
    <property type="entry name" value="METHYL-ACCEPTING CHEMOTAXIS PROTEIN MCPB"/>
    <property type="match status" value="1"/>
</dbReference>
<dbReference type="AlphaFoldDB" id="A0A1I2N2J2"/>
<keyword evidence="12" id="KW-1185">Reference proteome</keyword>
<evidence type="ECO:0000256" key="2">
    <source>
        <dbReference type="ARBA" id="ARBA00022475"/>
    </source>
</evidence>
<name>A0A1I2N2J2_9BACL</name>
<evidence type="ECO:0000256" key="7">
    <source>
        <dbReference type="SAM" id="Coils"/>
    </source>
</evidence>
<keyword evidence="8" id="KW-1133">Transmembrane helix</keyword>
<keyword evidence="8" id="KW-0812">Transmembrane</keyword>
<dbReference type="SUPFAM" id="SSF58104">
    <property type="entry name" value="Methyl-accepting chemotaxis protein (MCP) signaling domain"/>
    <property type="match status" value="1"/>
</dbReference>
<feature type="transmembrane region" description="Helical" evidence="8">
    <location>
        <begin position="198"/>
        <end position="218"/>
    </location>
</feature>
<dbReference type="GO" id="GO:0004888">
    <property type="term" value="F:transmembrane signaling receptor activity"/>
    <property type="evidence" value="ECO:0007669"/>
    <property type="project" value="InterPro"/>
</dbReference>
<feature type="domain" description="HAMP" evidence="10">
    <location>
        <begin position="222"/>
        <end position="275"/>
    </location>
</feature>
<dbReference type="InterPro" id="IPR003660">
    <property type="entry name" value="HAMP_dom"/>
</dbReference>
<dbReference type="Pfam" id="PF00015">
    <property type="entry name" value="MCPsignal"/>
    <property type="match status" value="1"/>
</dbReference>
<protein>
    <submittedName>
        <fullName evidence="11">Methyl-accepting chemotaxis protein</fullName>
    </submittedName>
</protein>
<evidence type="ECO:0000256" key="1">
    <source>
        <dbReference type="ARBA" id="ARBA00004236"/>
    </source>
</evidence>
<keyword evidence="2" id="KW-1003">Cell membrane</keyword>
<reference evidence="12" key="1">
    <citation type="submission" date="2016-10" db="EMBL/GenBank/DDBJ databases">
        <authorList>
            <person name="Varghese N."/>
            <person name="Submissions S."/>
        </authorList>
    </citation>
    <scope>NUCLEOTIDE SEQUENCE [LARGE SCALE GENOMIC DNA]</scope>
    <source>
        <strain evidence="12">ATCC 700379</strain>
    </source>
</reference>
<evidence type="ECO:0000256" key="8">
    <source>
        <dbReference type="SAM" id="Phobius"/>
    </source>
</evidence>
<dbReference type="PROSITE" id="PS50111">
    <property type="entry name" value="CHEMOTAXIS_TRANSDUC_2"/>
    <property type="match status" value="1"/>
</dbReference>
<dbReference type="InterPro" id="IPR004090">
    <property type="entry name" value="Chemotax_Me-accpt_rcpt"/>
</dbReference>
<evidence type="ECO:0000256" key="5">
    <source>
        <dbReference type="ARBA" id="ARBA00029447"/>
    </source>
</evidence>
<dbReference type="EMBL" id="FOOY01000003">
    <property type="protein sequence ID" value="SFF97310.1"/>
    <property type="molecule type" value="Genomic_DNA"/>
</dbReference>
<dbReference type="PROSITE" id="PS50885">
    <property type="entry name" value="HAMP"/>
    <property type="match status" value="1"/>
</dbReference>
<dbReference type="GO" id="GO:0007165">
    <property type="term" value="P:signal transduction"/>
    <property type="evidence" value="ECO:0007669"/>
    <property type="project" value="UniProtKB-KW"/>
</dbReference>
<sequence>MTIGGVRLKNIFRRKASWRHLTISMKFSVGLWIVLLIMLISAVTSTVLLYHTMQRAEDARMAGERAAQITEIGSLFRSKDSRVVDYLLEPGDRAVKLYSQDQLKLTSAEKKLKPYMKTEEQKKWFSQIMSEDARTFNLFQSEFVPAVLMNDKEKLMQIHKEQNQIQVRTLELVNRLRTSVINEEQQAMQNVQKQVKGSMLFLAISVILSILISAWITWRISKQIKASFKRVIDSTEKIACGDLRNHGQIIHNMDELGMIADSIEKMKRNLLEMIQTMVQAAEMTKNSGQALICSTRSVSHESKEMTNTTNQLAEGFENQARNASHIAKFTEEFMNRLELEIKMLSTVLQKALNASELTEKGKVLIARSQENMRQIESSVLDSRNKMGRFKLQLNDLSRLVEMVDHIASQTNLLALNATIESARVGDAGKGFSIIAESIRKLSIQTSESAKEMTAMLTGVNLGSETVDKALLLNREQVQSGVKQITHTGDALISINHEAQEIRENMNELSLRLHEVSAIGLQMKESIAAVAAVSQESSASVSHVNQSMSHVEKTMDGFVDEARALAETSERFEQLIQRFKL</sequence>
<dbReference type="PRINTS" id="PR00260">
    <property type="entry name" value="CHEMTRNSDUCR"/>
</dbReference>
<evidence type="ECO:0000313" key="11">
    <source>
        <dbReference type="EMBL" id="SFF97310.1"/>
    </source>
</evidence>
<evidence type="ECO:0000256" key="6">
    <source>
        <dbReference type="PROSITE-ProRule" id="PRU00284"/>
    </source>
</evidence>
<dbReference type="STRING" id="269670.SAMN02982927_00210"/>
<dbReference type="SMART" id="SM00283">
    <property type="entry name" value="MA"/>
    <property type="match status" value="1"/>
</dbReference>
<proteinExistence type="inferred from homology"/>
<evidence type="ECO:0000313" key="12">
    <source>
        <dbReference type="Proteomes" id="UP000198752"/>
    </source>
</evidence>
<dbReference type="PANTHER" id="PTHR32089:SF112">
    <property type="entry name" value="LYSOZYME-LIKE PROTEIN-RELATED"/>
    <property type="match status" value="1"/>
</dbReference>
<dbReference type="InterPro" id="IPR004089">
    <property type="entry name" value="MCPsignal_dom"/>
</dbReference>
<evidence type="ECO:0000256" key="3">
    <source>
        <dbReference type="ARBA" id="ARBA00023136"/>
    </source>
</evidence>
<evidence type="ECO:0000259" key="9">
    <source>
        <dbReference type="PROSITE" id="PS50111"/>
    </source>
</evidence>